<dbReference type="RefSeq" id="WP_040010391.1">
    <property type="nucleotide sequence ID" value="NZ_CP009574.1"/>
</dbReference>
<keyword evidence="4 5" id="KW-0413">Isomerase</keyword>
<dbReference type="Gene3D" id="3.90.25.10">
    <property type="entry name" value="UDP-galactose 4-epimerase, domain 1"/>
    <property type="match status" value="1"/>
</dbReference>
<dbReference type="GO" id="GO:0050577">
    <property type="term" value="F:GDP-L-fucose synthase activity"/>
    <property type="evidence" value="ECO:0007669"/>
    <property type="project" value="UniProtKB-UniRule"/>
</dbReference>
<dbReference type="PANTHER" id="PTHR43238">
    <property type="entry name" value="GDP-L-FUCOSE SYNTHASE"/>
    <property type="match status" value="1"/>
</dbReference>
<dbReference type="CDD" id="cd05239">
    <property type="entry name" value="GDP_FS_SDR_e"/>
    <property type="match status" value="1"/>
</dbReference>
<dbReference type="InterPro" id="IPR036291">
    <property type="entry name" value="NAD(P)-bd_dom_sf"/>
</dbReference>
<comment type="similarity">
    <text evidence="1 5">Belongs to the NAD(P)-dependent epimerase/dehydratase family. Fucose synthase subfamily.</text>
</comment>
<dbReference type="SUPFAM" id="SSF51735">
    <property type="entry name" value="NAD(P)-binding Rossmann-fold domains"/>
    <property type="match status" value="1"/>
</dbReference>
<keyword evidence="8" id="KW-1185">Reference proteome</keyword>
<feature type="site" description="Important for catalytic activity" evidence="5">
    <location>
        <position position="106"/>
    </location>
</feature>
<protein>
    <recommendedName>
        <fullName evidence="5">GDP-L-fucose synthase</fullName>
        <ecNumber evidence="5">1.1.1.271</ecNumber>
    </recommendedName>
    <alternativeName>
        <fullName evidence="5">GDP-4-keto-6-deoxy-D-mannose-3,5-epimerase-4-reductase</fullName>
    </alternativeName>
</protein>
<comment type="catalytic activity">
    <reaction evidence="5">
        <text>GDP-beta-L-fucose + NADP(+) = GDP-4-dehydro-alpha-D-rhamnose + NADPH + H(+)</text>
        <dbReference type="Rhea" id="RHEA:18885"/>
        <dbReference type="ChEBI" id="CHEBI:15378"/>
        <dbReference type="ChEBI" id="CHEBI:57273"/>
        <dbReference type="ChEBI" id="CHEBI:57783"/>
        <dbReference type="ChEBI" id="CHEBI:57964"/>
        <dbReference type="ChEBI" id="CHEBI:58349"/>
        <dbReference type="EC" id="1.1.1.271"/>
    </reaction>
</comment>
<dbReference type="GO" id="GO:0016853">
    <property type="term" value="F:isomerase activity"/>
    <property type="evidence" value="ECO:0007669"/>
    <property type="project" value="UniProtKB-KW"/>
</dbReference>
<dbReference type="Gene3D" id="3.40.50.720">
    <property type="entry name" value="NAD(P)-binding Rossmann-like Domain"/>
    <property type="match status" value="1"/>
</dbReference>
<comment type="function">
    <text evidence="5">Catalyzes the two-step NADP-dependent conversion of GDP-4-dehydro-6-deoxy-D-mannose to GDP-fucose, involving an epimerase and a reductase reaction.</text>
</comment>
<dbReference type="HOGENOM" id="CLU_007383_18_0_6"/>
<evidence type="ECO:0000259" key="6">
    <source>
        <dbReference type="Pfam" id="PF01370"/>
    </source>
</evidence>
<dbReference type="KEGG" id="frf:LO80_08555"/>
<feature type="binding site" evidence="5">
    <location>
        <position position="185"/>
    </location>
    <ligand>
        <name>substrate</name>
    </ligand>
</feature>
<sequence>MKKILITGSSGMVGRNILEFDKAREYEILSPSSKELNLLDIQSVDSYIKNNKPDIVIHCAGIVGGIQANIDNPVKFLSKNTLVGHNIIMSAFENGVKKFLNMGSSCMYPRNAKNPLKEGEILKGELEPTNEGYAISKIFSTRLCEYVNKEDPGCNYKTIIPCNLYGKYDSFGENKSHMIPAVIKKIHKAKIENLDSIDIWGDGEARREFMFAEDLANFTYYALENIQRMPQNINVGLGFDFTINEYYKTIAKVLDYNAEFKHDLSKPVGMKQKLIDDSLLTDFGWKHKTPLEEGIKKTYEYYLKEVLND</sequence>
<dbReference type="Proteomes" id="UP000029672">
    <property type="component" value="Chromosome"/>
</dbReference>
<dbReference type="EMBL" id="CP009574">
    <property type="protein sequence ID" value="AIT10016.1"/>
    <property type="molecule type" value="Genomic_DNA"/>
</dbReference>
<dbReference type="HAMAP" id="MF_00956">
    <property type="entry name" value="GDP_fucose_synth"/>
    <property type="match status" value="1"/>
</dbReference>
<evidence type="ECO:0000256" key="1">
    <source>
        <dbReference type="ARBA" id="ARBA00005959"/>
    </source>
</evidence>
<comment type="pathway">
    <text evidence="5">Nucleotide-sugar biosynthesis; GDP-L-fucose biosynthesis via de novo pathway; GDP-L-fucose from GDP-alpha-D-mannose: step 2/2.</text>
</comment>
<evidence type="ECO:0000256" key="4">
    <source>
        <dbReference type="ARBA" id="ARBA00023235"/>
    </source>
</evidence>
<feature type="binding site" evidence="5">
    <location>
        <position position="200"/>
    </location>
    <ligand>
        <name>substrate</name>
    </ligand>
</feature>
<dbReference type="InterPro" id="IPR028614">
    <property type="entry name" value="GDP_fucose/colitose_synth"/>
</dbReference>
<feature type="site" description="Important for catalytic activity" evidence="5">
    <location>
        <position position="104"/>
    </location>
</feature>
<feature type="binding site" evidence="5">
    <location>
        <position position="177"/>
    </location>
    <ligand>
        <name>NADP(+)</name>
        <dbReference type="ChEBI" id="CHEBI:58349"/>
    </ligand>
</feature>
<accession>A0A097ER13</accession>
<feature type="domain" description="NAD-dependent epimerase/dehydratase" evidence="6">
    <location>
        <begin position="4"/>
        <end position="236"/>
    </location>
</feature>
<evidence type="ECO:0000313" key="7">
    <source>
        <dbReference type="EMBL" id="AIT10016.1"/>
    </source>
</evidence>
<feature type="binding site" evidence="5">
    <location>
        <position position="137"/>
    </location>
    <ligand>
        <name>NADP(+)</name>
        <dbReference type="ChEBI" id="CHEBI:58349"/>
    </ligand>
</feature>
<dbReference type="EC" id="1.1.1.271" evidence="5"/>
<evidence type="ECO:0000256" key="2">
    <source>
        <dbReference type="ARBA" id="ARBA00022857"/>
    </source>
</evidence>
<dbReference type="Pfam" id="PF01370">
    <property type="entry name" value="Epimerase"/>
    <property type="match status" value="1"/>
</dbReference>
<comment type="caution">
    <text evidence="5">Lacks conserved residue(s) required for the propagation of feature annotation.</text>
</comment>
<dbReference type="eggNOG" id="COG0451">
    <property type="taxonomic scope" value="Bacteria"/>
</dbReference>
<feature type="binding site" evidence="5">
    <location>
        <begin position="161"/>
        <end position="164"/>
    </location>
    <ligand>
        <name>NADP(+)</name>
        <dbReference type="ChEBI" id="CHEBI:58349"/>
    </ligand>
</feature>
<dbReference type="InterPro" id="IPR001509">
    <property type="entry name" value="Epimerase_deHydtase"/>
</dbReference>
<keyword evidence="5" id="KW-0511">Multifunctional enzyme</keyword>
<organism evidence="7 8">
    <name type="scientific">Candidatus Francisella endociliophora</name>
    <dbReference type="NCBI Taxonomy" id="653937"/>
    <lineage>
        <taxon>Bacteria</taxon>
        <taxon>Pseudomonadati</taxon>
        <taxon>Pseudomonadota</taxon>
        <taxon>Gammaproteobacteria</taxon>
        <taxon>Thiotrichales</taxon>
        <taxon>Francisellaceae</taxon>
        <taxon>Francisella</taxon>
    </lineage>
</organism>
<keyword evidence="2 5" id="KW-0521">NADP</keyword>
<dbReference type="STRING" id="1547445.LO80_08555"/>
<dbReference type="AlphaFoldDB" id="A0A097ER13"/>
<keyword evidence="3 5" id="KW-0560">Oxidoreductase</keyword>
<feature type="binding site" evidence="5">
    <location>
        <begin position="102"/>
        <end position="105"/>
    </location>
    <ligand>
        <name>NADP(+)</name>
        <dbReference type="ChEBI" id="CHEBI:58349"/>
    </ligand>
</feature>
<proteinExistence type="inferred from homology"/>
<dbReference type="PANTHER" id="PTHR43238:SF1">
    <property type="entry name" value="GDP-L-FUCOSE SYNTHASE"/>
    <property type="match status" value="1"/>
</dbReference>
<feature type="active site" description="Proton donor/acceptor" evidence="5">
    <location>
        <position position="133"/>
    </location>
</feature>
<evidence type="ECO:0000256" key="3">
    <source>
        <dbReference type="ARBA" id="ARBA00023002"/>
    </source>
</evidence>
<gene>
    <name evidence="5" type="primary">fcl</name>
    <name evidence="7" type="ORF">LO80_08555</name>
</gene>
<evidence type="ECO:0000313" key="8">
    <source>
        <dbReference type="Proteomes" id="UP000029672"/>
    </source>
</evidence>
<name>A0A097ER13_9GAMM</name>
<dbReference type="GO" id="GO:0070401">
    <property type="term" value="F:NADP+ binding"/>
    <property type="evidence" value="ECO:0007669"/>
    <property type="project" value="UniProtKB-UniRule"/>
</dbReference>
<feature type="binding site" evidence="5">
    <location>
        <begin position="8"/>
        <end position="14"/>
    </location>
    <ligand>
        <name>NADP(+)</name>
        <dbReference type="ChEBI" id="CHEBI:58349"/>
    </ligand>
</feature>
<feature type="binding site" evidence="5">
    <location>
        <position position="207"/>
    </location>
    <ligand>
        <name>substrate</name>
    </ligand>
</feature>
<evidence type="ECO:0000256" key="5">
    <source>
        <dbReference type="HAMAP-Rule" id="MF_00956"/>
    </source>
</evidence>
<dbReference type="UniPathway" id="UPA00128">
    <property type="reaction ID" value="UER00191"/>
</dbReference>
<dbReference type="GO" id="GO:0042351">
    <property type="term" value="P:'de novo' GDP-L-fucose biosynthetic process"/>
    <property type="evidence" value="ECO:0007669"/>
    <property type="project" value="UniProtKB-UniRule"/>
</dbReference>
<dbReference type="OrthoDB" id="9811425at2"/>
<reference evidence="7 8" key="1">
    <citation type="submission" date="2014-10" db="EMBL/GenBank/DDBJ databases">
        <title>Whole genome sequence of Francisella endociliophora strain FSC1006, isolated from a laboratory culture of the marine ciliate Euplotes raikovi.</title>
        <authorList>
            <person name="Granberg M."/>
            <person name="Backman S."/>
            <person name="Lundmark E."/>
            <person name="Nilsson E."/>
            <person name="Karlsson E."/>
            <person name="Thelaus J."/>
            <person name="Ohrman C."/>
            <person name="Larkeryd A."/>
            <person name="Stenberg P."/>
        </authorList>
    </citation>
    <scope>NUCLEOTIDE SEQUENCE [LARGE SCALE GENOMIC DNA]</scope>
    <source>
        <strain evidence="7 8">FSC1006</strain>
    </source>
</reference>